<dbReference type="PANTHER" id="PTHR30482:SF20">
    <property type="entry name" value="HIGH-AFFINITY BRANCHED-CHAIN AMINO ACID TRANSPORT SYSTEM PERMEASE PROTEIN LIVM"/>
    <property type="match status" value="1"/>
</dbReference>
<dbReference type="CDD" id="cd06581">
    <property type="entry name" value="TM_PBP1_LivM_like"/>
    <property type="match status" value="1"/>
</dbReference>
<keyword evidence="8" id="KW-1185">Reference proteome</keyword>
<comment type="subcellular location">
    <subcellularLocation>
        <location evidence="1">Cell membrane</location>
        <topology evidence="1">Multi-pass membrane protein</topology>
    </subcellularLocation>
</comment>
<dbReference type="InterPro" id="IPR001851">
    <property type="entry name" value="ABC_transp_permease"/>
</dbReference>
<feature type="transmembrane region" description="Helical" evidence="6">
    <location>
        <begin position="248"/>
        <end position="272"/>
    </location>
</feature>
<keyword evidence="5 6" id="KW-0472">Membrane</keyword>
<feature type="transmembrane region" description="Helical" evidence="6">
    <location>
        <begin position="108"/>
        <end position="128"/>
    </location>
</feature>
<protein>
    <submittedName>
        <fullName evidence="7">Branched-chain amino acid ABC transporter permease</fullName>
    </submittedName>
</protein>
<dbReference type="OrthoDB" id="9814461at2"/>
<dbReference type="GO" id="GO:0005886">
    <property type="term" value="C:plasma membrane"/>
    <property type="evidence" value="ECO:0007669"/>
    <property type="project" value="UniProtKB-SubCell"/>
</dbReference>
<keyword evidence="2" id="KW-1003">Cell membrane</keyword>
<comment type="caution">
    <text evidence="7">The sequence shown here is derived from an EMBL/GenBank/DDBJ whole genome shotgun (WGS) entry which is preliminary data.</text>
</comment>
<dbReference type="STRING" id="211460.YH63_05965"/>
<dbReference type="InterPro" id="IPR043428">
    <property type="entry name" value="LivM-like"/>
</dbReference>
<feature type="transmembrane region" description="Helical" evidence="6">
    <location>
        <begin position="51"/>
        <end position="71"/>
    </location>
</feature>
<feature type="transmembrane region" description="Helical" evidence="6">
    <location>
        <begin position="160"/>
        <end position="180"/>
    </location>
</feature>
<sequence length="321" mass="34164">MWTRFAIVAVIAAAIVFPLFVTVNYFIHLAILAMIFMIVAQGANVIQGYTGYVSIAQGAFMGIGAYASALLSMRAGFPVWLSMLVAPAITAVAAAIAGYPSLRVKGHYFAIVTLAMNMVVFIVLVNWISLTKGEPGLPSIPSPEAINLGFIEIAFEKRRAFYYLALAALVLVMWIVAAVVRSRVGRVLLAIRQNETFAEAAGIACWKYKLFAFIFSASLAGFGGAIYAHYMGFINPTPFSADASLNAILAVILGGSGTLTGPLIGGALTVILPEALRVAEIYRLIAYGLLLILVVIFLPRGLVPAMVDGVRSITGRGKKAP</sequence>
<dbReference type="Pfam" id="PF02653">
    <property type="entry name" value="BPD_transp_2"/>
    <property type="match status" value="1"/>
</dbReference>
<reference evidence="7" key="1">
    <citation type="submission" date="2019-04" db="EMBL/GenBank/DDBJ databases">
        <title>Whole genome sequencing of cave bacteria.</title>
        <authorList>
            <person name="Gan H.M."/>
            <person name="Barton H."/>
            <person name="Savka M.A."/>
        </authorList>
    </citation>
    <scope>NUCLEOTIDE SEQUENCE [LARGE SCALE GENOMIC DNA]</scope>
    <source>
        <strain evidence="7">LC387</strain>
    </source>
</reference>
<evidence type="ECO:0000256" key="5">
    <source>
        <dbReference type="ARBA" id="ARBA00023136"/>
    </source>
</evidence>
<keyword evidence="3 6" id="KW-0812">Transmembrane</keyword>
<proteinExistence type="predicted"/>
<feature type="transmembrane region" description="Helical" evidence="6">
    <location>
        <begin position="6"/>
        <end position="39"/>
    </location>
</feature>
<feature type="transmembrane region" description="Helical" evidence="6">
    <location>
        <begin position="210"/>
        <end position="228"/>
    </location>
</feature>
<keyword evidence="4 6" id="KW-1133">Transmembrane helix</keyword>
<evidence type="ECO:0000256" key="1">
    <source>
        <dbReference type="ARBA" id="ARBA00004651"/>
    </source>
</evidence>
<dbReference type="Proteomes" id="UP000034832">
    <property type="component" value="Unassembled WGS sequence"/>
</dbReference>
<evidence type="ECO:0000256" key="2">
    <source>
        <dbReference type="ARBA" id="ARBA00022475"/>
    </source>
</evidence>
<evidence type="ECO:0000313" key="7">
    <source>
        <dbReference type="EMBL" id="TKT72272.1"/>
    </source>
</evidence>
<feature type="transmembrane region" description="Helical" evidence="6">
    <location>
        <begin position="77"/>
        <end position="96"/>
    </location>
</feature>
<accession>A0A4U6BPG6</accession>
<organism evidence="7 8">
    <name type="scientific">Afipia massiliensis</name>
    <dbReference type="NCBI Taxonomy" id="211460"/>
    <lineage>
        <taxon>Bacteria</taxon>
        <taxon>Pseudomonadati</taxon>
        <taxon>Pseudomonadota</taxon>
        <taxon>Alphaproteobacteria</taxon>
        <taxon>Hyphomicrobiales</taxon>
        <taxon>Nitrobacteraceae</taxon>
        <taxon>Afipia</taxon>
    </lineage>
</organism>
<dbReference type="GO" id="GO:0015658">
    <property type="term" value="F:branched-chain amino acid transmembrane transporter activity"/>
    <property type="evidence" value="ECO:0007669"/>
    <property type="project" value="InterPro"/>
</dbReference>
<dbReference type="PANTHER" id="PTHR30482">
    <property type="entry name" value="HIGH-AFFINITY BRANCHED-CHAIN AMINO ACID TRANSPORT SYSTEM PERMEASE"/>
    <property type="match status" value="1"/>
</dbReference>
<feature type="transmembrane region" description="Helical" evidence="6">
    <location>
        <begin position="284"/>
        <end position="302"/>
    </location>
</feature>
<dbReference type="EMBL" id="LBIA02000001">
    <property type="protein sequence ID" value="TKT72272.1"/>
    <property type="molecule type" value="Genomic_DNA"/>
</dbReference>
<evidence type="ECO:0000256" key="4">
    <source>
        <dbReference type="ARBA" id="ARBA00022989"/>
    </source>
</evidence>
<gene>
    <name evidence="7" type="ORF">YH63_013045</name>
</gene>
<dbReference type="AlphaFoldDB" id="A0A4U6BPG6"/>
<evidence type="ECO:0000256" key="6">
    <source>
        <dbReference type="SAM" id="Phobius"/>
    </source>
</evidence>
<evidence type="ECO:0000313" key="8">
    <source>
        <dbReference type="Proteomes" id="UP000034832"/>
    </source>
</evidence>
<name>A0A4U6BPG6_9BRAD</name>
<dbReference type="RefSeq" id="WP_046827232.1">
    <property type="nucleotide sequence ID" value="NZ_LBIA02000001.1"/>
</dbReference>
<evidence type="ECO:0000256" key="3">
    <source>
        <dbReference type="ARBA" id="ARBA00022692"/>
    </source>
</evidence>